<accession>A0A418WAF1</accession>
<evidence type="ECO:0000259" key="7">
    <source>
        <dbReference type="PROSITE" id="PS51296"/>
    </source>
</evidence>
<feature type="domain" description="Rieske" evidence="7">
    <location>
        <begin position="37"/>
        <end position="142"/>
    </location>
</feature>
<dbReference type="SUPFAM" id="SSF55961">
    <property type="entry name" value="Bet v1-like"/>
    <property type="match status" value="1"/>
</dbReference>
<dbReference type="CDD" id="cd03469">
    <property type="entry name" value="Rieske_RO_Alpha_N"/>
    <property type="match status" value="1"/>
</dbReference>
<keyword evidence="5" id="KW-0411">Iron-sulfur</keyword>
<dbReference type="SUPFAM" id="SSF50022">
    <property type="entry name" value="ISP domain"/>
    <property type="match status" value="1"/>
</dbReference>
<dbReference type="Pfam" id="PF00355">
    <property type="entry name" value="Rieske"/>
    <property type="match status" value="1"/>
</dbReference>
<dbReference type="PANTHER" id="PTHR21266">
    <property type="entry name" value="IRON-SULFUR DOMAIN CONTAINING PROTEIN"/>
    <property type="match status" value="1"/>
</dbReference>
<comment type="caution">
    <text evidence="8">The sequence shown here is derived from an EMBL/GenBank/DDBJ whole genome shotgun (WGS) entry which is preliminary data.</text>
</comment>
<evidence type="ECO:0000313" key="9">
    <source>
        <dbReference type="Proteomes" id="UP000284605"/>
    </source>
</evidence>
<feature type="compositionally biased region" description="Polar residues" evidence="6">
    <location>
        <begin position="1"/>
        <end position="14"/>
    </location>
</feature>
<dbReference type="Proteomes" id="UP000284605">
    <property type="component" value="Unassembled WGS sequence"/>
</dbReference>
<protein>
    <submittedName>
        <fullName evidence="8">Aromatic ring-hydroxylating dioxygenase subunit alpha</fullName>
    </submittedName>
</protein>
<dbReference type="OrthoDB" id="9800776at2"/>
<keyword evidence="2" id="KW-0479">Metal-binding</keyword>
<dbReference type="GO" id="GO:0051213">
    <property type="term" value="F:dioxygenase activity"/>
    <property type="evidence" value="ECO:0007669"/>
    <property type="project" value="UniProtKB-KW"/>
</dbReference>
<dbReference type="RefSeq" id="WP_119777582.1">
    <property type="nucleotide sequence ID" value="NZ_QYUK01000011.1"/>
</dbReference>
<gene>
    <name evidence="8" type="ORF">D3874_07835</name>
</gene>
<dbReference type="EMBL" id="QYUK01000011">
    <property type="protein sequence ID" value="RJF86938.1"/>
    <property type="molecule type" value="Genomic_DNA"/>
</dbReference>
<feature type="region of interest" description="Disordered" evidence="6">
    <location>
        <begin position="1"/>
        <end position="23"/>
    </location>
</feature>
<keyword evidence="8" id="KW-0223">Dioxygenase</keyword>
<dbReference type="InterPro" id="IPR036922">
    <property type="entry name" value="Rieske_2Fe-2S_sf"/>
</dbReference>
<organism evidence="8 9">
    <name type="scientific">Oleomonas cavernae</name>
    <dbReference type="NCBI Taxonomy" id="2320859"/>
    <lineage>
        <taxon>Bacteria</taxon>
        <taxon>Pseudomonadati</taxon>
        <taxon>Pseudomonadota</taxon>
        <taxon>Alphaproteobacteria</taxon>
        <taxon>Acetobacterales</taxon>
        <taxon>Acetobacteraceae</taxon>
        <taxon>Oleomonas</taxon>
    </lineage>
</organism>
<evidence type="ECO:0000256" key="4">
    <source>
        <dbReference type="ARBA" id="ARBA00023004"/>
    </source>
</evidence>
<keyword evidence="3" id="KW-0560">Oxidoreductase</keyword>
<dbReference type="GO" id="GO:0051537">
    <property type="term" value="F:2 iron, 2 sulfur cluster binding"/>
    <property type="evidence" value="ECO:0007669"/>
    <property type="project" value="UniProtKB-KW"/>
</dbReference>
<dbReference type="InterPro" id="IPR050584">
    <property type="entry name" value="Cholesterol_7-desaturase"/>
</dbReference>
<proteinExistence type="predicted"/>
<evidence type="ECO:0000256" key="2">
    <source>
        <dbReference type="ARBA" id="ARBA00022723"/>
    </source>
</evidence>
<keyword evidence="1" id="KW-0001">2Fe-2S</keyword>
<keyword evidence="4" id="KW-0408">Iron</keyword>
<dbReference type="InterPro" id="IPR017941">
    <property type="entry name" value="Rieske_2Fe-2S"/>
</dbReference>
<dbReference type="Gene3D" id="2.102.10.10">
    <property type="entry name" value="Rieske [2Fe-2S] iron-sulphur domain"/>
    <property type="match status" value="1"/>
</dbReference>
<reference evidence="8 9" key="1">
    <citation type="submission" date="2018-09" db="EMBL/GenBank/DDBJ databases">
        <authorList>
            <person name="Zhu H."/>
        </authorList>
    </citation>
    <scope>NUCLEOTIDE SEQUENCE [LARGE SCALE GENOMIC DNA]</scope>
    <source>
        <strain evidence="8 9">K1W22B-8</strain>
    </source>
</reference>
<dbReference type="Gene3D" id="3.90.380.10">
    <property type="entry name" value="Naphthalene 1,2-dioxygenase Alpha Subunit, Chain A, domain 1"/>
    <property type="match status" value="1"/>
</dbReference>
<evidence type="ECO:0000256" key="6">
    <source>
        <dbReference type="SAM" id="MobiDB-lite"/>
    </source>
</evidence>
<dbReference type="AlphaFoldDB" id="A0A418WAF1"/>
<evidence type="ECO:0000256" key="3">
    <source>
        <dbReference type="ARBA" id="ARBA00023002"/>
    </source>
</evidence>
<dbReference type="PROSITE" id="PS51296">
    <property type="entry name" value="RIESKE"/>
    <property type="match status" value="1"/>
</dbReference>
<evidence type="ECO:0000256" key="1">
    <source>
        <dbReference type="ARBA" id="ARBA00022714"/>
    </source>
</evidence>
<evidence type="ECO:0000256" key="5">
    <source>
        <dbReference type="ARBA" id="ARBA00023014"/>
    </source>
</evidence>
<sequence>MNDLQIASTANAPNNAPGELRPARGIDAPEWLRDLWYLALPSRQLKPGKMLAKSILGEPVLLARGDDGQAFALRDICPHRGIPLSCGRFDGRQVECCYHGWRFDGTGTCTAIPSLVADQAIKVDRIKVRRYPIAEQHGLVWIFIGEAAQAATTPVPSVPGFAADSRPSHIERMHFPCPLDDAVVGLMDPAHGPFVHRSWWWRTKASMHEKAKRFAPSDLGFTMVRHAPSKNSFAYKLLGGAPATEIAFRLPAVRTEEITAGRHRFAGLTAITPLGKDKGCEVTQVMYWTMPWITLLRPVLRHFARTFLAQDKAIVEMQQAGLAHGPSLMLLDDGDTQAKWYYLLKKEFARARAEGRAFQNPVKEKTLRWKS</sequence>
<name>A0A418WAF1_9PROT</name>
<dbReference type="PANTHER" id="PTHR21266:SF60">
    <property type="entry name" value="3-KETOSTEROID-9-ALPHA-MONOOXYGENASE, OXYGENASE COMPONENT"/>
    <property type="match status" value="1"/>
</dbReference>
<keyword evidence="9" id="KW-1185">Reference proteome</keyword>
<evidence type="ECO:0000313" key="8">
    <source>
        <dbReference type="EMBL" id="RJF86938.1"/>
    </source>
</evidence>
<dbReference type="GO" id="GO:0046872">
    <property type="term" value="F:metal ion binding"/>
    <property type="evidence" value="ECO:0007669"/>
    <property type="project" value="UniProtKB-KW"/>
</dbReference>